<accession>G7YFU1</accession>
<keyword evidence="11" id="KW-1185">Reference proteome</keyword>
<evidence type="ECO:0000313" key="11">
    <source>
        <dbReference type="Proteomes" id="UP000008909"/>
    </source>
</evidence>
<keyword evidence="5 7" id="KW-0472">Membrane</keyword>
<feature type="transmembrane region" description="Helical" evidence="7">
    <location>
        <begin position="450"/>
        <end position="470"/>
    </location>
</feature>
<keyword evidence="3 7" id="KW-0812">Transmembrane</keyword>
<organism evidence="10 11">
    <name type="scientific">Clonorchis sinensis</name>
    <name type="common">Chinese liver fluke</name>
    <dbReference type="NCBI Taxonomy" id="79923"/>
    <lineage>
        <taxon>Eukaryota</taxon>
        <taxon>Metazoa</taxon>
        <taxon>Spiralia</taxon>
        <taxon>Lophotrochozoa</taxon>
        <taxon>Platyhelminthes</taxon>
        <taxon>Trematoda</taxon>
        <taxon>Digenea</taxon>
        <taxon>Opisthorchiida</taxon>
        <taxon>Opisthorchiata</taxon>
        <taxon>Opisthorchiidae</taxon>
        <taxon>Clonorchis</taxon>
    </lineage>
</organism>
<sequence>MLPARLIVMLLGITLATSFQYGYHSAVINQPLHVGVWWTSLQKVKFIADFIGNISESRYGVSNESYKTTVASICVTSFIVGGLVGALSSGTISNKLGRKKSILFLTIPCLLGTVLIMLCNLTRSFETIIIGRFLIGCSCGAYTAVAPIYLSEVTPVSLRGMGGVLNQVMIVISVVVSQILGLPSIMNTDVLWPYLLGINVVPCVVGAICLFFCPESPRYLYLAKKDITSAASALKSLRNNPEDVVKELDELAKELDVTSGKVSQITEPHNFRKAGVLDILRVPHLRLALLIALAAHCGQQLSGMNGLLFYSVELFKSNGLSAAAANYATTGIGCVLLGVTIISIFVIDRVGRRVLLIWGLCVVLTCLLIFTLCMIIKEAAHMSWLVNVAMASIYVFVCGFGVGAGSIPWFLVVEMFSQEYRDTATAIGVAVNWTCIIIIGLGFIQLINYFGVYAFLPSACIEAIVILVLYKYMPETMGRTSMSIEAELKRKVAVNRASHNESQVQDMPLKQHEEADEPMGSLKGSLFLSFANHLLASWMAILLK</sequence>
<proteinExistence type="inferred from homology"/>
<protein>
    <submittedName>
        <fullName evidence="10">Solute carrier family 2 facilitated glucose transporter member 3</fullName>
    </submittedName>
</protein>
<comment type="similarity">
    <text evidence="6">Belongs to the major facilitator superfamily. Sugar transporter (TC 2.A.1.1) family.</text>
</comment>
<dbReference type="PANTHER" id="PTHR23503">
    <property type="entry name" value="SOLUTE CARRIER FAMILY 2"/>
    <property type="match status" value="1"/>
</dbReference>
<feature type="transmembrane region" description="Helical" evidence="7">
    <location>
        <begin position="354"/>
        <end position="377"/>
    </location>
</feature>
<feature type="transmembrane region" description="Helical" evidence="7">
    <location>
        <begin position="102"/>
        <end position="123"/>
    </location>
</feature>
<dbReference type="PANTHER" id="PTHR23503:SF8">
    <property type="entry name" value="FACILITATED GLUCOSE TRANSPORTER PROTEIN 1"/>
    <property type="match status" value="1"/>
</dbReference>
<dbReference type="GO" id="GO:0016020">
    <property type="term" value="C:membrane"/>
    <property type="evidence" value="ECO:0007669"/>
    <property type="project" value="UniProtKB-SubCell"/>
</dbReference>
<evidence type="ECO:0000256" key="3">
    <source>
        <dbReference type="ARBA" id="ARBA00022692"/>
    </source>
</evidence>
<dbReference type="PROSITE" id="PS00216">
    <property type="entry name" value="SUGAR_TRANSPORT_1"/>
    <property type="match status" value="1"/>
</dbReference>
<dbReference type="PRINTS" id="PR00171">
    <property type="entry name" value="SUGRTRNSPORT"/>
</dbReference>
<evidence type="ECO:0000256" key="8">
    <source>
        <dbReference type="SAM" id="SignalP"/>
    </source>
</evidence>
<feature type="transmembrane region" description="Helical" evidence="7">
    <location>
        <begin position="389"/>
        <end position="412"/>
    </location>
</feature>
<feature type="transmembrane region" description="Helical" evidence="7">
    <location>
        <begin position="129"/>
        <end position="151"/>
    </location>
</feature>
<feature type="transmembrane region" description="Helical" evidence="7">
    <location>
        <begin position="424"/>
        <end position="444"/>
    </location>
</feature>
<evidence type="ECO:0000256" key="6">
    <source>
        <dbReference type="RuleBase" id="RU003346"/>
    </source>
</evidence>
<reference key="2">
    <citation type="submission" date="2011-10" db="EMBL/GenBank/DDBJ databases">
        <title>The genome and transcriptome sequence of Clonorchis sinensis provide insights into the carcinogenic liver fluke.</title>
        <authorList>
            <person name="Wang X."/>
            <person name="Huang Y."/>
            <person name="Chen W."/>
            <person name="Liu H."/>
            <person name="Guo L."/>
            <person name="Chen Y."/>
            <person name="Luo F."/>
            <person name="Zhou W."/>
            <person name="Sun J."/>
            <person name="Mao Q."/>
            <person name="Liang P."/>
            <person name="Zhou C."/>
            <person name="Tian Y."/>
            <person name="Men J."/>
            <person name="Lv X."/>
            <person name="Huang L."/>
            <person name="Zhou J."/>
            <person name="Hu Y."/>
            <person name="Li R."/>
            <person name="Zhang F."/>
            <person name="Lei H."/>
            <person name="Li X."/>
            <person name="Hu X."/>
            <person name="Liang C."/>
            <person name="Xu J."/>
            <person name="Wu Z."/>
            <person name="Yu X."/>
        </authorList>
    </citation>
    <scope>NUCLEOTIDE SEQUENCE</scope>
    <source>
        <strain>Henan</strain>
    </source>
</reference>
<feature type="domain" description="Major facilitator superfamily (MFS) profile" evidence="9">
    <location>
        <begin position="10"/>
        <end position="477"/>
    </location>
</feature>
<dbReference type="Gene3D" id="1.20.1250.20">
    <property type="entry name" value="MFS general substrate transporter like domains"/>
    <property type="match status" value="1"/>
</dbReference>
<name>G7YFU1_CLOSI</name>
<evidence type="ECO:0000259" key="9">
    <source>
        <dbReference type="PROSITE" id="PS50850"/>
    </source>
</evidence>
<evidence type="ECO:0000256" key="7">
    <source>
        <dbReference type="SAM" id="Phobius"/>
    </source>
</evidence>
<keyword evidence="10" id="KW-0762">Sugar transport</keyword>
<dbReference type="PROSITE" id="PS50850">
    <property type="entry name" value="MFS"/>
    <property type="match status" value="1"/>
</dbReference>
<feature type="transmembrane region" description="Helical" evidence="7">
    <location>
        <begin position="191"/>
        <end position="213"/>
    </location>
</feature>
<dbReference type="EMBL" id="DF143204">
    <property type="protein sequence ID" value="GAA51824.1"/>
    <property type="molecule type" value="Genomic_DNA"/>
</dbReference>
<dbReference type="NCBIfam" id="TIGR00879">
    <property type="entry name" value="SP"/>
    <property type="match status" value="1"/>
</dbReference>
<reference evidence="10" key="1">
    <citation type="journal article" date="2011" name="Genome Biol.">
        <title>The draft genome of the carcinogenic human liver fluke Clonorchis sinensis.</title>
        <authorList>
            <person name="Wang X."/>
            <person name="Chen W."/>
            <person name="Huang Y."/>
            <person name="Sun J."/>
            <person name="Men J."/>
            <person name="Liu H."/>
            <person name="Luo F."/>
            <person name="Guo L."/>
            <person name="Lv X."/>
            <person name="Deng C."/>
            <person name="Zhou C."/>
            <person name="Fan Y."/>
            <person name="Li X."/>
            <person name="Huang L."/>
            <person name="Hu Y."/>
            <person name="Liang C."/>
            <person name="Hu X."/>
            <person name="Xu J."/>
            <person name="Yu X."/>
        </authorList>
    </citation>
    <scope>NUCLEOTIDE SEQUENCE [LARGE SCALE GENOMIC DNA]</scope>
    <source>
        <strain evidence="10">Henan</strain>
    </source>
</reference>
<keyword evidence="2 6" id="KW-0813">Transport</keyword>
<gene>
    <name evidence="10" type="ORF">CLF_106841</name>
</gene>
<dbReference type="InterPro" id="IPR045263">
    <property type="entry name" value="GLUT"/>
</dbReference>
<feature type="signal peptide" evidence="8">
    <location>
        <begin position="1"/>
        <end position="18"/>
    </location>
</feature>
<feature type="chain" id="PRO_5003506323" evidence="8">
    <location>
        <begin position="19"/>
        <end position="544"/>
    </location>
</feature>
<feature type="transmembrane region" description="Helical" evidence="7">
    <location>
        <begin position="163"/>
        <end position="185"/>
    </location>
</feature>
<dbReference type="InterPro" id="IPR003663">
    <property type="entry name" value="Sugar/inositol_transpt"/>
</dbReference>
<dbReference type="InterPro" id="IPR005828">
    <property type="entry name" value="MFS_sugar_transport-like"/>
</dbReference>
<dbReference type="Pfam" id="PF00083">
    <property type="entry name" value="Sugar_tr"/>
    <property type="match status" value="1"/>
</dbReference>
<feature type="transmembrane region" description="Helical" evidence="7">
    <location>
        <begin position="324"/>
        <end position="347"/>
    </location>
</feature>
<evidence type="ECO:0000256" key="2">
    <source>
        <dbReference type="ARBA" id="ARBA00022448"/>
    </source>
</evidence>
<keyword evidence="8" id="KW-0732">Signal</keyword>
<comment type="subcellular location">
    <subcellularLocation>
        <location evidence="1">Membrane</location>
        <topology evidence="1">Multi-pass membrane protein</topology>
    </subcellularLocation>
</comment>
<dbReference type="Proteomes" id="UP000008909">
    <property type="component" value="Unassembled WGS sequence"/>
</dbReference>
<dbReference type="InterPro" id="IPR005829">
    <property type="entry name" value="Sugar_transporter_CS"/>
</dbReference>
<feature type="transmembrane region" description="Helical" evidence="7">
    <location>
        <begin position="287"/>
        <end position="312"/>
    </location>
</feature>
<dbReference type="InterPro" id="IPR036259">
    <property type="entry name" value="MFS_trans_sf"/>
</dbReference>
<dbReference type="SUPFAM" id="SSF103473">
    <property type="entry name" value="MFS general substrate transporter"/>
    <property type="match status" value="1"/>
</dbReference>
<evidence type="ECO:0000256" key="1">
    <source>
        <dbReference type="ARBA" id="ARBA00004141"/>
    </source>
</evidence>
<dbReference type="AlphaFoldDB" id="G7YFU1"/>
<dbReference type="GO" id="GO:0015149">
    <property type="term" value="F:hexose transmembrane transporter activity"/>
    <property type="evidence" value="ECO:0007669"/>
    <property type="project" value="TreeGrafter"/>
</dbReference>
<keyword evidence="4 7" id="KW-1133">Transmembrane helix</keyword>
<feature type="transmembrane region" description="Helical" evidence="7">
    <location>
        <begin position="70"/>
        <end position="90"/>
    </location>
</feature>
<evidence type="ECO:0000313" key="10">
    <source>
        <dbReference type="EMBL" id="GAA51824.1"/>
    </source>
</evidence>
<evidence type="ECO:0000256" key="5">
    <source>
        <dbReference type="ARBA" id="ARBA00023136"/>
    </source>
</evidence>
<evidence type="ECO:0000256" key="4">
    <source>
        <dbReference type="ARBA" id="ARBA00022989"/>
    </source>
</evidence>
<dbReference type="InterPro" id="IPR020846">
    <property type="entry name" value="MFS_dom"/>
</dbReference>